<protein>
    <recommendedName>
        <fullName evidence="12">Methylenetetrahydrofolate reductase</fullName>
        <ecNumber evidence="12">1.5.1.54</ecNumber>
    </recommendedName>
</protein>
<comment type="pathway">
    <text evidence="2 12">One-carbon metabolism; tetrahydrofolate interconversion.</text>
</comment>
<dbReference type="InterPro" id="IPR003171">
    <property type="entry name" value="Mehydrof_redctse-like"/>
</dbReference>
<keyword evidence="15" id="KW-1185">Reference proteome</keyword>
<evidence type="ECO:0000256" key="10">
    <source>
        <dbReference type="ARBA" id="ARBA00034478"/>
    </source>
</evidence>
<reference evidence="15" key="1">
    <citation type="journal article" date="2019" name="Int. J. Syst. Evol. Microbiol.">
        <title>The Global Catalogue of Microorganisms (GCM) 10K type strain sequencing project: providing services to taxonomists for standard genome sequencing and annotation.</title>
        <authorList>
            <consortium name="The Broad Institute Genomics Platform"/>
            <consortium name="The Broad Institute Genome Sequencing Center for Infectious Disease"/>
            <person name="Wu L."/>
            <person name="Ma J."/>
        </authorList>
    </citation>
    <scope>NUCLEOTIDE SEQUENCE [LARGE SCALE GENOMIC DNA]</scope>
    <source>
        <strain evidence="15">JCM 17460</strain>
    </source>
</reference>
<feature type="region of interest" description="Disordered" evidence="13">
    <location>
        <begin position="1"/>
        <end position="25"/>
    </location>
</feature>
<keyword evidence="9" id="KW-0486">Methionine biosynthesis</keyword>
<dbReference type="Gene3D" id="3.20.20.220">
    <property type="match status" value="1"/>
</dbReference>
<dbReference type="InterPro" id="IPR029041">
    <property type="entry name" value="FAD-linked_oxidoreductase-like"/>
</dbReference>
<dbReference type="Pfam" id="PF02219">
    <property type="entry name" value="MTHFR"/>
    <property type="match status" value="1"/>
</dbReference>
<keyword evidence="6 12" id="KW-0274">FAD</keyword>
<dbReference type="EC" id="1.5.1.54" evidence="12"/>
<evidence type="ECO:0000256" key="7">
    <source>
        <dbReference type="ARBA" id="ARBA00023002"/>
    </source>
</evidence>
<sequence>MTRGIGEMRAPGPIPTPTLRPMTTGAGRSLGEIIREGGRSFSFEFFPPKDEAGEVQLWDAIRALEPYRPTFVSVTYGAGGSTRDKTVAITGRIARETSMIPMAHLTCVGHTRAELEGILDSYVAEGVSHVMALRGDPQEGPRAEWTPTEGGLNYAVELVELARSRGDFRVGIAAFPEGHPSAGSLDADADVLVDKARAGAEFAVTQMFFRASDYFALVERVRARGVDIPILPGIMPILNLAAIRRQGELIGTSVPDDVVERISRYDGDATAVRAEGIRIAAELCDDLLAGGAPGLHFYTLNRSKATLEIFEALQITA</sequence>
<dbReference type="InterPro" id="IPR004620">
    <property type="entry name" value="MTHF_reductase_bac"/>
</dbReference>
<dbReference type="NCBIfam" id="TIGR00676">
    <property type="entry name" value="fadh2"/>
    <property type="match status" value="1"/>
</dbReference>
<keyword evidence="4" id="KW-0028">Amino-acid biosynthesis</keyword>
<dbReference type="CDD" id="cd00537">
    <property type="entry name" value="MTHFR"/>
    <property type="match status" value="1"/>
</dbReference>
<evidence type="ECO:0000256" key="11">
    <source>
        <dbReference type="ARBA" id="ARBA00048628"/>
    </source>
</evidence>
<name>A0ABP6UWV5_9ACTN</name>
<comment type="caution">
    <text evidence="14">The sequence shown here is derived from an EMBL/GenBank/DDBJ whole genome shotgun (WGS) entry which is preliminary data.</text>
</comment>
<gene>
    <name evidence="14" type="primary">metF</name>
    <name evidence="14" type="ORF">GCM10022263_06730</name>
</gene>
<dbReference type="Proteomes" id="UP001500301">
    <property type="component" value="Unassembled WGS sequence"/>
</dbReference>
<evidence type="ECO:0000313" key="14">
    <source>
        <dbReference type="EMBL" id="GAA3521393.1"/>
    </source>
</evidence>
<evidence type="ECO:0000256" key="4">
    <source>
        <dbReference type="ARBA" id="ARBA00022605"/>
    </source>
</evidence>
<evidence type="ECO:0000256" key="13">
    <source>
        <dbReference type="SAM" id="MobiDB-lite"/>
    </source>
</evidence>
<dbReference type="PANTHER" id="PTHR45754:SF3">
    <property type="entry name" value="METHYLENETETRAHYDROFOLATE REDUCTASE (NADPH)"/>
    <property type="match status" value="1"/>
</dbReference>
<comment type="similarity">
    <text evidence="3 12">Belongs to the methylenetetrahydrofolate reductase family.</text>
</comment>
<evidence type="ECO:0000256" key="2">
    <source>
        <dbReference type="ARBA" id="ARBA00004777"/>
    </source>
</evidence>
<evidence type="ECO:0000313" key="15">
    <source>
        <dbReference type="Proteomes" id="UP001500301"/>
    </source>
</evidence>
<accession>A0ABP6UWV5</accession>
<organism evidence="14 15">
    <name type="scientific">Nocardioides daeguensis</name>
    <dbReference type="NCBI Taxonomy" id="908359"/>
    <lineage>
        <taxon>Bacteria</taxon>
        <taxon>Bacillati</taxon>
        <taxon>Actinomycetota</taxon>
        <taxon>Actinomycetes</taxon>
        <taxon>Propionibacteriales</taxon>
        <taxon>Nocardioidaceae</taxon>
        <taxon>Nocardioides</taxon>
    </lineage>
</organism>
<evidence type="ECO:0000256" key="8">
    <source>
        <dbReference type="ARBA" id="ARBA00023027"/>
    </source>
</evidence>
<dbReference type="EMBL" id="BAABBB010000004">
    <property type="protein sequence ID" value="GAA3521393.1"/>
    <property type="molecule type" value="Genomic_DNA"/>
</dbReference>
<comment type="pathway">
    <text evidence="10">Amino-acid biosynthesis; L-methionine biosynthesis via de novo pathway.</text>
</comment>
<keyword evidence="7 12" id="KW-0560">Oxidoreductase</keyword>
<dbReference type="PANTHER" id="PTHR45754">
    <property type="entry name" value="METHYLENETETRAHYDROFOLATE REDUCTASE"/>
    <property type="match status" value="1"/>
</dbReference>
<comment type="cofactor">
    <cofactor evidence="1 12">
        <name>FAD</name>
        <dbReference type="ChEBI" id="CHEBI:57692"/>
    </cofactor>
</comment>
<evidence type="ECO:0000256" key="6">
    <source>
        <dbReference type="ARBA" id="ARBA00022827"/>
    </source>
</evidence>
<evidence type="ECO:0000256" key="9">
    <source>
        <dbReference type="ARBA" id="ARBA00023167"/>
    </source>
</evidence>
<proteinExistence type="inferred from homology"/>
<comment type="catalytic activity">
    <reaction evidence="11">
        <text>(6S)-5-methyl-5,6,7,8-tetrahydrofolate + NAD(+) = (6R)-5,10-methylene-5,6,7,8-tetrahydrofolate + NADH + H(+)</text>
        <dbReference type="Rhea" id="RHEA:19821"/>
        <dbReference type="ChEBI" id="CHEBI:15378"/>
        <dbReference type="ChEBI" id="CHEBI:15636"/>
        <dbReference type="ChEBI" id="CHEBI:18608"/>
        <dbReference type="ChEBI" id="CHEBI:57540"/>
        <dbReference type="ChEBI" id="CHEBI:57945"/>
        <dbReference type="EC" id="1.5.1.54"/>
    </reaction>
    <physiologicalReaction direction="right-to-left" evidence="11">
        <dbReference type="Rhea" id="RHEA:19823"/>
    </physiologicalReaction>
</comment>
<keyword evidence="5 12" id="KW-0285">Flavoprotein</keyword>
<evidence type="ECO:0000256" key="3">
    <source>
        <dbReference type="ARBA" id="ARBA00006743"/>
    </source>
</evidence>
<dbReference type="SUPFAM" id="SSF51730">
    <property type="entry name" value="FAD-linked oxidoreductase"/>
    <property type="match status" value="1"/>
</dbReference>
<keyword evidence="8" id="KW-0520">NAD</keyword>
<evidence type="ECO:0000256" key="1">
    <source>
        <dbReference type="ARBA" id="ARBA00001974"/>
    </source>
</evidence>
<evidence type="ECO:0000256" key="12">
    <source>
        <dbReference type="RuleBase" id="RU003862"/>
    </source>
</evidence>
<evidence type="ECO:0000256" key="5">
    <source>
        <dbReference type="ARBA" id="ARBA00022630"/>
    </source>
</evidence>